<dbReference type="Proteomes" id="UP001206595">
    <property type="component" value="Unassembled WGS sequence"/>
</dbReference>
<dbReference type="AlphaFoldDB" id="A0AAD5HFY0"/>
<gene>
    <name evidence="1" type="ORF">K450DRAFT_233454</name>
</gene>
<keyword evidence="2" id="KW-1185">Reference proteome</keyword>
<comment type="caution">
    <text evidence="1">The sequence shown here is derived from an EMBL/GenBank/DDBJ whole genome shotgun (WGS) entry which is preliminary data.</text>
</comment>
<dbReference type="RefSeq" id="XP_051446180.1">
    <property type="nucleotide sequence ID" value="XM_051587758.1"/>
</dbReference>
<name>A0AAD5HFY0_UMBRA</name>
<evidence type="ECO:0000313" key="2">
    <source>
        <dbReference type="Proteomes" id="UP001206595"/>
    </source>
</evidence>
<dbReference type="GeneID" id="75913103"/>
<dbReference type="EMBL" id="MU620907">
    <property type="protein sequence ID" value="KAI8581176.1"/>
    <property type="molecule type" value="Genomic_DNA"/>
</dbReference>
<accession>A0AAD5HFY0</accession>
<sequence>MYKVLCLKNTSLHSSLLPSRSKEEKKKKKKKRGCAIAVPCGQSAAPNRLTRLLDARQCVPLQVSPLHMHCSSVCQCLYCAILCMIAFRTDRCKKDLGSTPMTSLLGRCCATSL</sequence>
<reference evidence="1" key="2">
    <citation type="journal article" date="2022" name="Proc. Natl. Acad. Sci. U.S.A.">
        <title>Diploid-dominant life cycles characterize the early evolution of Fungi.</title>
        <authorList>
            <person name="Amses K.R."/>
            <person name="Simmons D.R."/>
            <person name="Longcore J.E."/>
            <person name="Mondo S.J."/>
            <person name="Seto K."/>
            <person name="Jeronimo G.H."/>
            <person name="Bonds A.E."/>
            <person name="Quandt C.A."/>
            <person name="Davis W.J."/>
            <person name="Chang Y."/>
            <person name="Federici B.A."/>
            <person name="Kuo A."/>
            <person name="LaButti K."/>
            <person name="Pangilinan J."/>
            <person name="Andreopoulos W."/>
            <person name="Tritt A."/>
            <person name="Riley R."/>
            <person name="Hundley H."/>
            <person name="Johnson J."/>
            <person name="Lipzen A."/>
            <person name="Barry K."/>
            <person name="Lang B.F."/>
            <person name="Cuomo C.A."/>
            <person name="Buchler N.E."/>
            <person name="Grigoriev I.V."/>
            <person name="Spatafora J.W."/>
            <person name="Stajich J.E."/>
            <person name="James T.Y."/>
        </authorList>
    </citation>
    <scope>NUCLEOTIDE SEQUENCE</scope>
    <source>
        <strain evidence="1">AG</strain>
    </source>
</reference>
<evidence type="ECO:0000313" key="1">
    <source>
        <dbReference type="EMBL" id="KAI8581176.1"/>
    </source>
</evidence>
<proteinExistence type="predicted"/>
<protein>
    <submittedName>
        <fullName evidence="1">Uncharacterized protein</fullName>
    </submittedName>
</protein>
<reference evidence="1" key="1">
    <citation type="submission" date="2021-06" db="EMBL/GenBank/DDBJ databases">
        <authorList>
            <consortium name="DOE Joint Genome Institute"/>
            <person name="Mondo S.J."/>
            <person name="Amses K.R."/>
            <person name="Simmons D.R."/>
            <person name="Longcore J.E."/>
            <person name="Seto K."/>
            <person name="Alves G.H."/>
            <person name="Bonds A.E."/>
            <person name="Quandt C.A."/>
            <person name="Davis W.J."/>
            <person name="Chang Y."/>
            <person name="Letcher P.M."/>
            <person name="Powell M.J."/>
            <person name="Kuo A."/>
            <person name="Labutti K."/>
            <person name="Pangilinan J."/>
            <person name="Andreopoulos W."/>
            <person name="Tritt A."/>
            <person name="Riley R."/>
            <person name="Hundley H."/>
            <person name="Johnson J."/>
            <person name="Lipzen A."/>
            <person name="Barry K."/>
            <person name="Berbee M.L."/>
            <person name="Buchler N.E."/>
            <person name="Grigoriev I.V."/>
            <person name="Spatafora J.W."/>
            <person name="Stajich J.E."/>
            <person name="James T.Y."/>
        </authorList>
    </citation>
    <scope>NUCLEOTIDE SEQUENCE</scope>
    <source>
        <strain evidence="1">AG</strain>
    </source>
</reference>
<organism evidence="1 2">
    <name type="scientific">Umbelopsis ramanniana AG</name>
    <dbReference type="NCBI Taxonomy" id="1314678"/>
    <lineage>
        <taxon>Eukaryota</taxon>
        <taxon>Fungi</taxon>
        <taxon>Fungi incertae sedis</taxon>
        <taxon>Mucoromycota</taxon>
        <taxon>Mucoromycotina</taxon>
        <taxon>Umbelopsidomycetes</taxon>
        <taxon>Umbelopsidales</taxon>
        <taxon>Umbelopsidaceae</taxon>
        <taxon>Umbelopsis</taxon>
    </lineage>
</organism>